<keyword evidence="5" id="KW-1185">Reference proteome</keyword>
<evidence type="ECO:0000313" key="4">
    <source>
        <dbReference type="EMBL" id="MCC8432832.1"/>
    </source>
</evidence>
<evidence type="ECO:0000256" key="2">
    <source>
        <dbReference type="ARBA" id="ARBA00023033"/>
    </source>
</evidence>
<dbReference type="PANTHER" id="PTHR30137:SF8">
    <property type="entry name" value="BLR5498 PROTEIN"/>
    <property type="match status" value="1"/>
</dbReference>
<sequence length="368" mass="41005">MHVGMSTFFQNLAGLTDRQVYRHEVAMADLAEPLGFDSVWAAEHHFDNYTMCPNVAQFLTYMAGRTKRVKLGSMVMVLPWHDPVRLAEEVSVLDHVSDGRAILGIGRGLGRIEFDGFRAVMGESRQRFVEYSEAILNALETGWIESAGQLYRQPRTAIRPSPHSSFKGRVYASAVSPESARIMARLGVGLLIIAQKPWDKTVAELNAYREIYREIHNNAEPPKPIVACFICCNEDAAAADAMHDKYTRGYSRSALDHYEFHNEGLADIKGYEYYGALAQNIRKHGVDAFVNFLADLQVRGTPQQVYDQMLQYQHLTDCAGFIGIFSFGGMPHDVAEANMRLFAKEVLPRLQALEVGASVGTPLAIAAE</sequence>
<dbReference type="InterPro" id="IPR011251">
    <property type="entry name" value="Luciferase-like_dom"/>
</dbReference>
<gene>
    <name evidence="4" type="ORF">LJ725_28000</name>
</gene>
<dbReference type="Pfam" id="PF00296">
    <property type="entry name" value="Bac_luciferase"/>
    <property type="match status" value="1"/>
</dbReference>
<keyword evidence="2" id="KW-0503">Monooxygenase</keyword>
<dbReference type="PANTHER" id="PTHR30137">
    <property type="entry name" value="LUCIFERASE-LIKE MONOOXYGENASE"/>
    <property type="match status" value="1"/>
</dbReference>
<evidence type="ECO:0000259" key="3">
    <source>
        <dbReference type="Pfam" id="PF00296"/>
    </source>
</evidence>
<accession>A0ABS8L3A7</accession>
<reference evidence="4 5" key="1">
    <citation type="submission" date="2021-11" db="EMBL/GenBank/DDBJ databases">
        <authorList>
            <person name="Lee D.-H."/>
            <person name="Kim S.-B."/>
        </authorList>
    </citation>
    <scope>NUCLEOTIDE SEQUENCE [LARGE SCALE GENOMIC DNA]</scope>
    <source>
        <strain evidence="4 5">KCTC 52223</strain>
    </source>
</reference>
<protein>
    <submittedName>
        <fullName evidence="4">LLM class flavin-dependent oxidoreductase</fullName>
    </submittedName>
</protein>
<dbReference type="Proteomes" id="UP001198862">
    <property type="component" value="Unassembled WGS sequence"/>
</dbReference>
<evidence type="ECO:0000313" key="5">
    <source>
        <dbReference type="Proteomes" id="UP001198862"/>
    </source>
</evidence>
<organism evidence="4 5">
    <name type="scientific">Reyranella aquatilis</name>
    <dbReference type="NCBI Taxonomy" id="2035356"/>
    <lineage>
        <taxon>Bacteria</taxon>
        <taxon>Pseudomonadati</taxon>
        <taxon>Pseudomonadota</taxon>
        <taxon>Alphaproteobacteria</taxon>
        <taxon>Hyphomicrobiales</taxon>
        <taxon>Reyranellaceae</taxon>
        <taxon>Reyranella</taxon>
    </lineage>
</organism>
<name>A0ABS8L3A7_9HYPH</name>
<dbReference type="InterPro" id="IPR050766">
    <property type="entry name" value="Bact_Lucif_Oxidored"/>
</dbReference>
<dbReference type="EMBL" id="JAJISD010000019">
    <property type="protein sequence ID" value="MCC8432832.1"/>
    <property type="molecule type" value="Genomic_DNA"/>
</dbReference>
<comment type="caution">
    <text evidence="4">The sequence shown here is derived from an EMBL/GenBank/DDBJ whole genome shotgun (WGS) entry which is preliminary data.</text>
</comment>
<proteinExistence type="predicted"/>
<feature type="domain" description="Luciferase-like" evidence="3">
    <location>
        <begin position="1"/>
        <end position="315"/>
    </location>
</feature>
<dbReference type="SUPFAM" id="SSF51679">
    <property type="entry name" value="Bacterial luciferase-like"/>
    <property type="match status" value="1"/>
</dbReference>
<dbReference type="InterPro" id="IPR036661">
    <property type="entry name" value="Luciferase-like_sf"/>
</dbReference>
<dbReference type="Gene3D" id="3.20.20.30">
    <property type="entry name" value="Luciferase-like domain"/>
    <property type="match status" value="1"/>
</dbReference>
<keyword evidence="1" id="KW-0560">Oxidoreductase</keyword>
<evidence type="ECO:0000256" key="1">
    <source>
        <dbReference type="ARBA" id="ARBA00023002"/>
    </source>
</evidence>